<proteinExistence type="predicted"/>
<sequence length="274" mass="29137">MADIARSFISELSGLWGEGYWVTWHPSTRHSLGDIGTVSAGSLVPISTLEENGITSLALTPETRDELSWRTKGQVDVTFKAVGNTAGGVFSALADAQAGALVEFKGDNSVLVSYRGLTESRLASQPVLAAEMVSRYWAGTWPKEWCVVSHLVTAEHGTVLAGGEKGSTVELAAQATVGPAPAAIADLAVRMKVARSKGLTLELLGEAMTPFFRILRLRRKFLNGIEAVYGASPLRIGSGRPSEIPQDILEEARSDPDTVLEFASQADPIGEQSA</sequence>
<dbReference type="Proteomes" id="UP000095759">
    <property type="component" value="Unassembled WGS sequence"/>
</dbReference>
<name>A0A1E5PH97_9ACTN</name>
<keyword evidence="2" id="KW-1185">Reference proteome</keyword>
<evidence type="ECO:0000313" key="2">
    <source>
        <dbReference type="Proteomes" id="UP000095759"/>
    </source>
</evidence>
<dbReference type="OrthoDB" id="4204970at2"/>
<accession>A0A1E5PH97</accession>
<protein>
    <submittedName>
        <fullName evidence="1">Uncharacterized protein</fullName>
    </submittedName>
</protein>
<dbReference type="EMBL" id="MEHJ01000001">
    <property type="protein sequence ID" value="OEJ28897.1"/>
    <property type="molecule type" value="Genomic_DNA"/>
</dbReference>
<evidence type="ECO:0000313" key="1">
    <source>
        <dbReference type="EMBL" id="OEJ28897.1"/>
    </source>
</evidence>
<organism evidence="1 2">
    <name type="scientific">Streptomyces agglomeratus</name>
    <dbReference type="NCBI Taxonomy" id="285458"/>
    <lineage>
        <taxon>Bacteria</taxon>
        <taxon>Bacillati</taxon>
        <taxon>Actinomycetota</taxon>
        <taxon>Actinomycetes</taxon>
        <taxon>Kitasatosporales</taxon>
        <taxon>Streptomycetaceae</taxon>
        <taxon>Streptomyces</taxon>
    </lineage>
</organism>
<reference evidence="1 2" key="1">
    <citation type="submission" date="2016-08" db="EMBL/GenBank/DDBJ databases">
        <title>Complete genome sequence of Streptomyces agglomeratus strain 6-3-2, a novel anti-MRSA actinomycete isolated from Wuli of Tebit, China.</title>
        <authorList>
            <person name="Chen X."/>
        </authorList>
    </citation>
    <scope>NUCLEOTIDE SEQUENCE [LARGE SCALE GENOMIC DNA]</scope>
    <source>
        <strain evidence="1 2">6-3-2</strain>
    </source>
</reference>
<gene>
    <name evidence="1" type="ORF">AS594_35225</name>
</gene>
<dbReference type="RefSeq" id="WP_069935749.1">
    <property type="nucleotide sequence ID" value="NZ_MEHJ01000001.1"/>
</dbReference>
<comment type="caution">
    <text evidence="1">The sequence shown here is derived from an EMBL/GenBank/DDBJ whole genome shotgun (WGS) entry which is preliminary data.</text>
</comment>
<dbReference type="AlphaFoldDB" id="A0A1E5PH97"/>